<protein>
    <recommendedName>
        <fullName evidence="1">CofB-like pilin domain-containing protein</fullName>
    </recommendedName>
</protein>
<organism evidence="2 3">
    <name type="scientific">Enterobacter sichuanensis</name>
    <dbReference type="NCBI Taxonomy" id="2071710"/>
    <lineage>
        <taxon>Bacteria</taxon>
        <taxon>Pseudomonadati</taxon>
        <taxon>Pseudomonadota</taxon>
        <taxon>Gammaproteobacteria</taxon>
        <taxon>Enterobacterales</taxon>
        <taxon>Enterobacteriaceae</taxon>
        <taxon>Enterobacter</taxon>
        <taxon>Enterobacter cloacae complex</taxon>
    </lineage>
</organism>
<sequence length="599" mass="66463">MAYTNYARKQAAKEMRQNIANALVHEMNGVMNFLRDGTLQTKDGEKPNPFYENVISPSEAHYHYRITNGVTDIDTGTATQYFLWGDGTNPQKQQRYYFISKGCKVTLKSTYELTNEYLPCSLMSSASNPAAKIERIGFATDDLQKQSNTVDRMDAIVAFNFTQGDDKYSFANYVSPFNNALNNAGLIASHIMIVHRGTTADAWKLVTKADGSTPIEFADIASNLERLEKIGNGQQLGIRFIFEMKDNDSGGSGGGGSKCWSTTKSKIELCYNQETGTGMHGEDQILSLDMHNKDNQDDGTRTGTLKANLVMENTGRPVYIFKRSYGGDLQLSANGEPERFTYKDANGEAFEGEFYLDDNTGHRAWDGNTMSGADVTSEYYIPEVYDAFELVTPSVTEYSGFEKESVDITNVQNFVPDYNEDSHSGTHRFYVQSCPKIKQDIILRDAKGNALLNSEGKQQTVSVERVLYPHLSASLSSVSAYSGGGKTDMYTTENDTRHNISDRDKLDLLGGVTIQVELAEQEMAHGGEDGQHNPGRKLIYPNAKYVWVVTATMGMYDSESGLGVNIENPQSISYTITKWCSTIPQSGTPYDLLSTTTYK</sequence>
<dbReference type="PATRIC" id="fig|1619248.3.peg.4166"/>
<gene>
    <name evidence="2" type="ORF">SS37_03840</name>
</gene>
<comment type="caution">
    <text evidence="2">The sequence shown here is derived from an EMBL/GenBank/DDBJ whole genome shotgun (WGS) entry which is preliminary data.</text>
</comment>
<dbReference type="EMBL" id="JZYX01000006">
    <property type="protein sequence ID" value="KJN31443.1"/>
    <property type="molecule type" value="Genomic_DNA"/>
</dbReference>
<dbReference type="Proteomes" id="UP000033352">
    <property type="component" value="Unassembled WGS sequence"/>
</dbReference>
<evidence type="ECO:0000313" key="2">
    <source>
        <dbReference type="EMBL" id="KJN31443.1"/>
    </source>
</evidence>
<reference evidence="2 3" key="1">
    <citation type="submission" date="2015-03" db="EMBL/GenBank/DDBJ databases">
        <authorList>
            <person name="McCorrison J."/>
            <person name="Sanka R."/>
            <person name="Adams M."/>
            <person name="Brinkac L."/>
            <person name="Nierman W."/>
            <person name="Sutton G."/>
            <person name="Nelson K."/>
            <person name="Kiedrowski L."/>
            <person name="Guerrero D."/>
            <person name="Bonomo R."/>
        </authorList>
    </citation>
    <scope>NUCLEOTIDE SEQUENCE [LARGE SCALE GENOMIC DNA]</scope>
    <source>
        <strain evidence="2 3">35699</strain>
    </source>
</reference>
<name>A0A0F1BBK3_9ENTR</name>
<accession>A0A0F1BBK3</accession>
<dbReference type="Pfam" id="PF21444">
    <property type="entry name" value="CofB_pilin_dom"/>
    <property type="match status" value="1"/>
</dbReference>
<dbReference type="AlphaFoldDB" id="A0A0F1BBK3"/>
<evidence type="ECO:0000259" key="1">
    <source>
        <dbReference type="Pfam" id="PF21444"/>
    </source>
</evidence>
<evidence type="ECO:0000313" key="3">
    <source>
        <dbReference type="Proteomes" id="UP000033352"/>
    </source>
</evidence>
<dbReference type="InterPro" id="IPR048688">
    <property type="entry name" value="CofB-like_pilin_dom"/>
</dbReference>
<feature type="domain" description="CofB-like pilin" evidence="1">
    <location>
        <begin position="17"/>
        <end position="242"/>
    </location>
</feature>
<proteinExistence type="predicted"/>